<accession>A0A927N882</accession>
<dbReference type="InterPro" id="IPR042262">
    <property type="entry name" value="CN_hydtase_beta_C"/>
</dbReference>
<dbReference type="EMBL" id="JADBEM010000001">
    <property type="protein sequence ID" value="MBE1612013.1"/>
    <property type="molecule type" value="Genomic_DNA"/>
</dbReference>
<reference evidence="3" key="1">
    <citation type="submission" date="2020-10" db="EMBL/GenBank/DDBJ databases">
        <title>Sequencing the genomes of 1000 actinobacteria strains.</title>
        <authorList>
            <person name="Klenk H.-P."/>
        </authorList>
    </citation>
    <scope>NUCLEOTIDE SEQUENCE</scope>
    <source>
        <strain evidence="3">DSM 45354</strain>
    </source>
</reference>
<proteinExistence type="predicted"/>
<evidence type="ECO:0000313" key="4">
    <source>
        <dbReference type="Proteomes" id="UP000638648"/>
    </source>
</evidence>
<sequence>MSTDELYGMPEPTAPPRRNGELAFDEPWESAVFGVTLGLCERGNIRFEDFQRRLVEEITAWERGPRNREWSYWTHWLAALERELAARNLLGSAEIDAKVSQILHSYTHAEPHGTHEH</sequence>
<dbReference type="NCBIfam" id="TIGR03889">
    <property type="entry name" value="nitrile_acc"/>
    <property type="match status" value="1"/>
</dbReference>
<feature type="region of interest" description="Disordered" evidence="1">
    <location>
        <begin position="1"/>
        <end position="21"/>
    </location>
</feature>
<dbReference type="InterPro" id="IPR023808">
    <property type="entry name" value="Nitrile_Hydratase_acc_put"/>
</dbReference>
<dbReference type="InterPro" id="IPR008990">
    <property type="entry name" value="Elect_transpt_acc-like_dom_sf"/>
</dbReference>
<dbReference type="RefSeq" id="WP_192755137.1">
    <property type="nucleotide sequence ID" value="NZ_BAABJL010000176.1"/>
</dbReference>
<protein>
    <submittedName>
        <fullName evidence="3">Nitrile hydratase accessory protein</fullName>
    </submittedName>
</protein>
<dbReference type="Pfam" id="PF21006">
    <property type="entry name" value="NHase_beta_N"/>
    <property type="match status" value="1"/>
</dbReference>
<evidence type="ECO:0000259" key="2">
    <source>
        <dbReference type="Pfam" id="PF21006"/>
    </source>
</evidence>
<dbReference type="Gene3D" id="1.10.472.20">
    <property type="entry name" value="Nitrile hydratase, beta subunit"/>
    <property type="match status" value="1"/>
</dbReference>
<evidence type="ECO:0000256" key="1">
    <source>
        <dbReference type="SAM" id="MobiDB-lite"/>
    </source>
</evidence>
<gene>
    <name evidence="3" type="ORF">HEB94_008861</name>
</gene>
<feature type="domain" description="Nitrile hydratase beta subunit-like N-terminal" evidence="2">
    <location>
        <begin position="20"/>
        <end position="108"/>
    </location>
</feature>
<name>A0A927N882_9ACTN</name>
<keyword evidence="4" id="KW-1185">Reference proteome</keyword>
<dbReference type="InterPro" id="IPR049054">
    <property type="entry name" value="CN_hydtase_beta-like_N"/>
</dbReference>
<evidence type="ECO:0000313" key="3">
    <source>
        <dbReference type="EMBL" id="MBE1612013.1"/>
    </source>
</evidence>
<comment type="caution">
    <text evidence="3">The sequence shown here is derived from an EMBL/GenBank/DDBJ whole genome shotgun (WGS) entry which is preliminary data.</text>
</comment>
<dbReference type="Proteomes" id="UP000638648">
    <property type="component" value="Unassembled WGS sequence"/>
</dbReference>
<dbReference type="AlphaFoldDB" id="A0A927N882"/>
<dbReference type="SUPFAM" id="SSF50090">
    <property type="entry name" value="Electron transport accessory proteins"/>
    <property type="match status" value="1"/>
</dbReference>
<organism evidence="3 4">
    <name type="scientific">Actinopolymorpha pittospori</name>
    <dbReference type="NCBI Taxonomy" id="648752"/>
    <lineage>
        <taxon>Bacteria</taxon>
        <taxon>Bacillati</taxon>
        <taxon>Actinomycetota</taxon>
        <taxon>Actinomycetes</taxon>
        <taxon>Propionibacteriales</taxon>
        <taxon>Actinopolymorphaceae</taxon>
        <taxon>Actinopolymorpha</taxon>
    </lineage>
</organism>